<reference evidence="6 7" key="1">
    <citation type="submission" date="2018-05" db="EMBL/GenBank/DDBJ databases">
        <title>Genomic Encyclopedia of Type Strains, Phase IV (KMG-IV): sequencing the most valuable type-strain genomes for metagenomic binning, comparative biology and taxonomic classification.</title>
        <authorList>
            <person name="Goeker M."/>
        </authorList>
    </citation>
    <scope>NUCLEOTIDE SEQUENCE [LARGE SCALE GENOMIC DNA]</scope>
    <source>
        <strain evidence="6 7">DSM 45480</strain>
    </source>
</reference>
<dbReference type="GO" id="GO:0006508">
    <property type="term" value="P:proteolysis"/>
    <property type="evidence" value="ECO:0007669"/>
    <property type="project" value="UniProtKB-KW"/>
</dbReference>
<dbReference type="AlphaFoldDB" id="A0A316HNY0"/>
<feature type="domain" description="Prohead serine protease" evidence="5">
    <location>
        <begin position="58"/>
        <end position="188"/>
    </location>
</feature>
<evidence type="ECO:0000313" key="7">
    <source>
        <dbReference type="Proteomes" id="UP000246005"/>
    </source>
</evidence>
<evidence type="ECO:0000259" key="5">
    <source>
        <dbReference type="Pfam" id="PF04586"/>
    </source>
</evidence>
<dbReference type="InterPro" id="IPR054613">
    <property type="entry name" value="Peptidase_S78_dom"/>
</dbReference>
<evidence type="ECO:0000256" key="3">
    <source>
        <dbReference type="ARBA" id="ARBA00022801"/>
    </source>
</evidence>
<gene>
    <name evidence="6" type="ORF">C8D88_116130</name>
</gene>
<dbReference type="RefSeq" id="WP_109641187.1">
    <property type="nucleotide sequence ID" value="NZ_QGHB01000016.1"/>
</dbReference>
<evidence type="ECO:0000256" key="1">
    <source>
        <dbReference type="ARBA" id="ARBA00022612"/>
    </source>
</evidence>
<dbReference type="EMBL" id="QGHB01000016">
    <property type="protein sequence ID" value="PWK81718.1"/>
    <property type="molecule type" value="Genomic_DNA"/>
</dbReference>
<keyword evidence="2" id="KW-0645">Protease</keyword>
<name>A0A316HNY0_9PSEU</name>
<evidence type="ECO:0000256" key="4">
    <source>
        <dbReference type="SAM" id="MobiDB-lite"/>
    </source>
</evidence>
<keyword evidence="3" id="KW-0378">Hydrolase</keyword>
<accession>A0A316HNY0</accession>
<dbReference type="Proteomes" id="UP000246005">
    <property type="component" value="Unassembled WGS sequence"/>
</dbReference>
<protein>
    <recommendedName>
        <fullName evidence="5">Prohead serine protease domain-containing protein</fullName>
    </recommendedName>
</protein>
<sequence>MKSLRDLAIVRSAVAPVAFLPQQRADMPDDEDVSNEGMPTMTVEFSRFGVWYPIRSFWEGEFLERVARGAFKKTIQERGAQAKVLFNHGMDFSIGDKVMGVPSLLEERETSPYAEVPLLDTSYNRDLAPGLRAGAYGSSFMFNVLHEEWNDEPRRSEHNPDGLPERTITEVRLLEFGAVTWPANGGATAGLRGGTDWFVDQVRSRRPEQFEEIVQRFQDFRAQHGLRTPESDAALRGTSDDGAAISTTDAPDTTDVVHHSTGLSPSGRAARLRALRHPFLIKEAS</sequence>
<comment type="caution">
    <text evidence="6">The sequence shown here is derived from an EMBL/GenBank/DDBJ whole genome shotgun (WGS) entry which is preliminary data.</text>
</comment>
<proteinExistence type="predicted"/>
<dbReference type="GO" id="GO:0008233">
    <property type="term" value="F:peptidase activity"/>
    <property type="evidence" value="ECO:0007669"/>
    <property type="project" value="UniProtKB-KW"/>
</dbReference>
<evidence type="ECO:0000256" key="2">
    <source>
        <dbReference type="ARBA" id="ARBA00022670"/>
    </source>
</evidence>
<feature type="region of interest" description="Disordered" evidence="4">
    <location>
        <begin position="231"/>
        <end position="264"/>
    </location>
</feature>
<keyword evidence="1" id="KW-1188">Viral release from host cell</keyword>
<evidence type="ECO:0000313" key="6">
    <source>
        <dbReference type="EMBL" id="PWK81718.1"/>
    </source>
</evidence>
<dbReference type="Pfam" id="PF04586">
    <property type="entry name" value="Peptidase_S78"/>
    <property type="match status" value="1"/>
</dbReference>
<organism evidence="6 7">
    <name type="scientific">Lentzea atacamensis</name>
    <dbReference type="NCBI Taxonomy" id="531938"/>
    <lineage>
        <taxon>Bacteria</taxon>
        <taxon>Bacillati</taxon>
        <taxon>Actinomycetota</taxon>
        <taxon>Actinomycetes</taxon>
        <taxon>Pseudonocardiales</taxon>
        <taxon>Pseudonocardiaceae</taxon>
        <taxon>Lentzea</taxon>
    </lineage>
</organism>